<gene>
    <name evidence="2" type="ORF">SAMN06297358_0940</name>
</gene>
<dbReference type="OrthoDB" id="9759607at2"/>
<dbReference type="PROSITE" id="PS50112">
    <property type="entry name" value="PAS"/>
    <property type="match status" value="1"/>
</dbReference>
<evidence type="ECO:0000313" key="3">
    <source>
        <dbReference type="Proteomes" id="UP000219281"/>
    </source>
</evidence>
<accession>A0A285ZTK7</accession>
<dbReference type="Proteomes" id="UP000219281">
    <property type="component" value="Unassembled WGS sequence"/>
</dbReference>
<evidence type="ECO:0000259" key="1">
    <source>
        <dbReference type="PROSITE" id="PS50112"/>
    </source>
</evidence>
<dbReference type="SUPFAM" id="SSF55785">
    <property type="entry name" value="PYP-like sensor domain (PAS domain)"/>
    <property type="match status" value="1"/>
</dbReference>
<dbReference type="EMBL" id="OCMT01000001">
    <property type="protein sequence ID" value="SOD12968.1"/>
    <property type="molecule type" value="Genomic_DNA"/>
</dbReference>
<keyword evidence="3" id="KW-1185">Reference proteome</keyword>
<reference evidence="3" key="1">
    <citation type="submission" date="2017-09" db="EMBL/GenBank/DDBJ databases">
        <authorList>
            <person name="Varghese N."/>
            <person name="Submissions S."/>
        </authorList>
    </citation>
    <scope>NUCLEOTIDE SEQUENCE [LARGE SCALE GENOMIC DNA]</scope>
    <source>
        <strain evidence="3">CGMCC 1.12803</strain>
    </source>
</reference>
<dbReference type="AlphaFoldDB" id="A0A285ZTK7"/>
<name>A0A285ZTK7_9SPHI</name>
<dbReference type="NCBIfam" id="TIGR00229">
    <property type="entry name" value="sensory_box"/>
    <property type="match status" value="1"/>
</dbReference>
<dbReference type="Pfam" id="PF13426">
    <property type="entry name" value="PAS_9"/>
    <property type="match status" value="1"/>
</dbReference>
<sequence length="139" mass="16246">MDIDKSSFSDLRLLINHENEKTEHNAIYSLTNQKGIILYANDKFCEVSGYAKEELIGANHNIVNSGLHSKDFFKEMWRSVGKGNIWQGEIRNKAKNGSFYWVDTVIFPVYEYQQKQKQYFSIRTLINDKKQLSKVKFNA</sequence>
<dbReference type="InterPro" id="IPR001610">
    <property type="entry name" value="PAC"/>
</dbReference>
<evidence type="ECO:0000313" key="2">
    <source>
        <dbReference type="EMBL" id="SOD12968.1"/>
    </source>
</evidence>
<dbReference type="InterPro" id="IPR000014">
    <property type="entry name" value="PAS"/>
</dbReference>
<proteinExistence type="predicted"/>
<organism evidence="2 3">
    <name type="scientific">Pedobacter xixiisoli</name>
    <dbReference type="NCBI Taxonomy" id="1476464"/>
    <lineage>
        <taxon>Bacteria</taxon>
        <taxon>Pseudomonadati</taxon>
        <taxon>Bacteroidota</taxon>
        <taxon>Sphingobacteriia</taxon>
        <taxon>Sphingobacteriales</taxon>
        <taxon>Sphingobacteriaceae</taxon>
        <taxon>Pedobacter</taxon>
    </lineage>
</organism>
<dbReference type="Gene3D" id="3.30.450.20">
    <property type="entry name" value="PAS domain"/>
    <property type="match status" value="1"/>
</dbReference>
<dbReference type="SMART" id="SM00086">
    <property type="entry name" value="PAC"/>
    <property type="match status" value="1"/>
</dbReference>
<protein>
    <submittedName>
        <fullName evidence="2">PAS domain S-box-containing protein</fullName>
    </submittedName>
</protein>
<dbReference type="InterPro" id="IPR035965">
    <property type="entry name" value="PAS-like_dom_sf"/>
</dbReference>
<dbReference type="RefSeq" id="WP_097129209.1">
    <property type="nucleotide sequence ID" value="NZ_OCMT01000001.1"/>
</dbReference>
<feature type="domain" description="PAS" evidence="1">
    <location>
        <begin position="30"/>
        <end position="71"/>
    </location>
</feature>
<dbReference type="CDD" id="cd00130">
    <property type="entry name" value="PAS"/>
    <property type="match status" value="1"/>
</dbReference>